<dbReference type="EMBL" id="BOQL01000076">
    <property type="protein sequence ID" value="GIM78622.1"/>
    <property type="molecule type" value="Genomic_DNA"/>
</dbReference>
<keyword evidence="2" id="KW-1185">Reference proteome</keyword>
<sequence>MAASTSYTATRPQLWRILNYTRDVTTIGKPCRVATVFNSQDGTTTDDLAELEDQGWATYLLPSELGDIEFRWADTYARSPLILLAATMALTPAAVIKLNHPFNRVLRHLQPHYNRPHATTQVREVRRACEVDDHTLTELAAAELIQSLDGLLELAEFRKLPARLPLRLTPKARTYMRVGVIEVSWGHYI</sequence>
<dbReference type="AlphaFoldDB" id="A0A919SU92"/>
<evidence type="ECO:0000313" key="2">
    <source>
        <dbReference type="Proteomes" id="UP000681340"/>
    </source>
</evidence>
<gene>
    <name evidence="1" type="ORF">Aau02nite_81770</name>
</gene>
<name>A0A919SU92_9ACTN</name>
<proteinExistence type="predicted"/>
<dbReference type="RefSeq" id="WP_212993982.1">
    <property type="nucleotide sequence ID" value="NZ_BAABEA010000055.1"/>
</dbReference>
<comment type="caution">
    <text evidence="1">The sequence shown here is derived from an EMBL/GenBank/DDBJ whole genome shotgun (WGS) entry which is preliminary data.</text>
</comment>
<accession>A0A919SU92</accession>
<organism evidence="1 2">
    <name type="scientific">Actinoplanes auranticolor</name>
    <dbReference type="NCBI Taxonomy" id="47988"/>
    <lineage>
        <taxon>Bacteria</taxon>
        <taxon>Bacillati</taxon>
        <taxon>Actinomycetota</taxon>
        <taxon>Actinomycetes</taxon>
        <taxon>Micromonosporales</taxon>
        <taxon>Micromonosporaceae</taxon>
        <taxon>Actinoplanes</taxon>
    </lineage>
</organism>
<reference evidence="1" key="1">
    <citation type="submission" date="2021-03" db="EMBL/GenBank/DDBJ databases">
        <title>Whole genome shotgun sequence of Actinoplanes auranticolor NBRC 12245.</title>
        <authorList>
            <person name="Komaki H."/>
            <person name="Tamura T."/>
        </authorList>
    </citation>
    <scope>NUCLEOTIDE SEQUENCE</scope>
    <source>
        <strain evidence="1">NBRC 12245</strain>
    </source>
</reference>
<protein>
    <submittedName>
        <fullName evidence="1">Uncharacterized protein</fullName>
    </submittedName>
</protein>
<evidence type="ECO:0000313" key="1">
    <source>
        <dbReference type="EMBL" id="GIM78622.1"/>
    </source>
</evidence>
<dbReference type="Proteomes" id="UP000681340">
    <property type="component" value="Unassembled WGS sequence"/>
</dbReference>